<accession>A0A553NX41</accession>
<dbReference type="InterPro" id="IPR026204">
    <property type="entry name" value="GRIPAP1"/>
</dbReference>
<dbReference type="GO" id="GO:0099158">
    <property type="term" value="P:regulation of recycling endosome localization within postsynapse"/>
    <property type="evidence" value="ECO:0007669"/>
    <property type="project" value="TreeGrafter"/>
</dbReference>
<dbReference type="EMBL" id="VCGU01000009">
    <property type="protein sequence ID" value="TRY70001.1"/>
    <property type="molecule type" value="Genomic_DNA"/>
</dbReference>
<dbReference type="Proteomes" id="UP000318571">
    <property type="component" value="Chromosome 9"/>
</dbReference>
<dbReference type="AlphaFoldDB" id="A0A553NX41"/>
<dbReference type="PANTHER" id="PTHR18978">
    <property type="entry name" value="GRIP-1 ASSOCIATED PROTEIN 1"/>
    <property type="match status" value="1"/>
</dbReference>
<keyword evidence="4" id="KW-1185">Reference proteome</keyword>
<comment type="caution">
    <text evidence="3">The sequence shown here is derived from an EMBL/GenBank/DDBJ whole genome shotgun (WGS) entry which is preliminary data.</text>
</comment>
<feature type="region of interest" description="Disordered" evidence="2">
    <location>
        <begin position="529"/>
        <end position="622"/>
    </location>
</feature>
<feature type="coiled-coil region" evidence="1">
    <location>
        <begin position="30"/>
        <end position="180"/>
    </location>
</feature>
<dbReference type="GO" id="GO:0098998">
    <property type="term" value="C:extrinsic component of postsynaptic early endosome membrane"/>
    <property type="evidence" value="ECO:0007669"/>
    <property type="project" value="TreeGrafter"/>
</dbReference>
<reference evidence="3 4" key="1">
    <citation type="journal article" date="2018" name="Nat. Ecol. Evol.">
        <title>Genomic signatures of mitonuclear coevolution across populations of Tigriopus californicus.</title>
        <authorList>
            <person name="Barreto F.S."/>
            <person name="Watson E.T."/>
            <person name="Lima T.G."/>
            <person name="Willett C.S."/>
            <person name="Edmands S."/>
            <person name="Li W."/>
            <person name="Burton R.S."/>
        </authorList>
    </citation>
    <scope>NUCLEOTIDE SEQUENCE [LARGE SCALE GENOMIC DNA]</scope>
    <source>
        <strain evidence="3 4">San Diego</strain>
    </source>
</reference>
<dbReference type="PANTHER" id="PTHR18978:SF1">
    <property type="entry name" value="GRIP1-ASSOCIATED PROTEIN 1"/>
    <property type="match status" value="1"/>
</dbReference>
<gene>
    <name evidence="3" type="ORF">TCAL_07335</name>
</gene>
<keyword evidence="1" id="KW-0175">Coiled coil</keyword>
<protein>
    <recommendedName>
        <fullName evidence="5">GRIP1-associated protein 1</fullName>
    </recommendedName>
</protein>
<evidence type="ECO:0000256" key="2">
    <source>
        <dbReference type="SAM" id="MobiDB-lite"/>
    </source>
</evidence>
<dbReference type="GO" id="GO:0098837">
    <property type="term" value="C:postsynaptic recycling endosome"/>
    <property type="evidence" value="ECO:0007669"/>
    <property type="project" value="TreeGrafter"/>
</dbReference>
<evidence type="ECO:0008006" key="5">
    <source>
        <dbReference type="Google" id="ProtNLM"/>
    </source>
</evidence>
<feature type="compositionally biased region" description="Low complexity" evidence="2">
    <location>
        <begin position="565"/>
        <end position="574"/>
    </location>
</feature>
<sequence>MANLAAKDFERLQETVLDLKTQKYQLEDHNRKQKNALGDAQAKITVLEQELAKAQKSIQKSKKATEVQELVKTNESLQRKLLSQEEDFRHQNQTLLTELSKLVTTNEKLEQEIKVLQVKDQPGCDVPNGPLTLELQELTDANVKLQADLAQAGKIHEAELMTLRQNLQRVNAENVKLKVTAQEKHDLESGLHPIDHQGRESPELCEVKTTAQVSFHRENSISTSVPDGMLLQDRISILEGENLRLSHENQGLSKKSDDRIMDLESALKSANIDKQTLQTQLQHGFTAFEDFKTRKGVELNELEQQNHELKAQLNAMEESVRKISGEKIEIQDEKEKRSKDLANALEEKATLQAEYEETVKLSDKRKKTLDEMAITIQTKIDNYSAKIADLEHELGEKEQVVKSWEEKSDDLQAHNVKVEKILQALTAENESMKVQIVELEESSEEELKKHHQEIEDLQSDQNQTVRTLQTEHELVLRGLNTQLEIANAQRTEFEEQVQGLRQEIEDLHEEKKITEKKGSALLKDLKRQLQSEKHRNEKLQEKMKECFTDPTLTEPGSKEIDPDRSSISSWSMMSGQNEIGEHGGSSTTLPDLTSPVSNPSTHGESLPRDSPPNGGRLSQLSKNGDAQIYLDKIGMLQAERLIMEEKLHMLEASASAMADDLVRKSSLIHHYCMEGRTSVPTTPNNPQHNDKLKNNVKRMMSHLMVHSDAETRSEMLRMQNMLEETLTKNMQLQGDLETLSQEVVRLSKLAISPTALSS</sequence>
<feature type="coiled-coil region" evidence="1">
    <location>
        <begin position="722"/>
        <end position="749"/>
    </location>
</feature>
<evidence type="ECO:0000256" key="1">
    <source>
        <dbReference type="SAM" id="Coils"/>
    </source>
</evidence>
<feature type="compositionally biased region" description="Basic and acidic residues" evidence="2">
    <location>
        <begin position="529"/>
        <end position="547"/>
    </location>
</feature>
<proteinExistence type="predicted"/>
<dbReference type="OMA" id="FLLVQEQ"/>
<organism evidence="3 4">
    <name type="scientific">Tigriopus californicus</name>
    <name type="common">Marine copepod</name>
    <dbReference type="NCBI Taxonomy" id="6832"/>
    <lineage>
        <taxon>Eukaryota</taxon>
        <taxon>Metazoa</taxon>
        <taxon>Ecdysozoa</taxon>
        <taxon>Arthropoda</taxon>
        <taxon>Crustacea</taxon>
        <taxon>Multicrustacea</taxon>
        <taxon>Hexanauplia</taxon>
        <taxon>Copepoda</taxon>
        <taxon>Harpacticoida</taxon>
        <taxon>Harpacticidae</taxon>
        <taxon>Tigriopus</taxon>
    </lineage>
</organism>
<name>A0A553NX41_TIGCA</name>
<evidence type="ECO:0000313" key="4">
    <source>
        <dbReference type="Proteomes" id="UP000318571"/>
    </source>
</evidence>
<evidence type="ECO:0000313" key="3">
    <source>
        <dbReference type="EMBL" id="TRY70001.1"/>
    </source>
</evidence>
<dbReference type="GO" id="GO:0099152">
    <property type="term" value="P:regulation of neurotransmitter receptor transport, endosome to postsynaptic membrane"/>
    <property type="evidence" value="ECO:0007669"/>
    <property type="project" value="TreeGrafter"/>
</dbReference>
<dbReference type="GO" id="GO:0098978">
    <property type="term" value="C:glutamatergic synapse"/>
    <property type="evidence" value="ECO:0007669"/>
    <property type="project" value="TreeGrafter"/>
</dbReference>
<dbReference type="GO" id="GO:0098887">
    <property type="term" value="P:neurotransmitter receptor transport, endosome to postsynaptic membrane"/>
    <property type="evidence" value="ECO:0007669"/>
    <property type="project" value="TreeGrafter"/>
</dbReference>
<dbReference type="GO" id="GO:1905244">
    <property type="term" value="P:regulation of modification of synaptic structure"/>
    <property type="evidence" value="ECO:0007669"/>
    <property type="project" value="TreeGrafter"/>
</dbReference>
<feature type="compositionally biased region" description="Polar residues" evidence="2">
    <location>
        <begin position="584"/>
        <end position="603"/>
    </location>
</feature>
<dbReference type="STRING" id="6832.A0A553NX41"/>